<accession>A0A438AGV5</accession>
<gene>
    <name evidence="2" type="ORF">EKE94_10665</name>
</gene>
<evidence type="ECO:0000313" key="2">
    <source>
        <dbReference type="EMBL" id="RVV97924.1"/>
    </source>
</evidence>
<sequence length="88" mass="9801">MVKAIHRVQRIEIVNLISQCTTEGMPAGDGLPGGDGTEHASSLDPVKRRSDYVIAPKKFRLVAVFLVDDPFHRDGRVDNKALPTYRRT</sequence>
<organism evidence="2 3">
    <name type="scientific">Mesobaculum littorinae</name>
    <dbReference type="NCBI Taxonomy" id="2486419"/>
    <lineage>
        <taxon>Bacteria</taxon>
        <taxon>Pseudomonadati</taxon>
        <taxon>Pseudomonadota</taxon>
        <taxon>Alphaproteobacteria</taxon>
        <taxon>Rhodobacterales</taxon>
        <taxon>Roseobacteraceae</taxon>
        <taxon>Mesobaculum</taxon>
    </lineage>
</organism>
<keyword evidence="3" id="KW-1185">Reference proteome</keyword>
<evidence type="ECO:0000313" key="3">
    <source>
        <dbReference type="Proteomes" id="UP000285908"/>
    </source>
</evidence>
<dbReference type="EMBL" id="RQXX01000003">
    <property type="protein sequence ID" value="RVV97924.1"/>
    <property type="molecule type" value="Genomic_DNA"/>
</dbReference>
<proteinExistence type="predicted"/>
<reference evidence="2 3" key="1">
    <citation type="submission" date="2018-11" db="EMBL/GenBank/DDBJ databases">
        <title>Mesobaculum littorinae gen. nov., sp. nov., isolated from Littorina scabra that represents a novel genus of the order Rhodobacteraceae.</title>
        <authorList>
            <person name="Li F."/>
        </authorList>
    </citation>
    <scope>NUCLEOTIDE SEQUENCE [LARGE SCALE GENOMIC DNA]</scope>
    <source>
        <strain evidence="2 3">M0103</strain>
    </source>
</reference>
<protein>
    <submittedName>
        <fullName evidence="2">Uncharacterized protein</fullName>
    </submittedName>
</protein>
<dbReference type="AlphaFoldDB" id="A0A438AGV5"/>
<dbReference type="Proteomes" id="UP000285908">
    <property type="component" value="Unassembled WGS sequence"/>
</dbReference>
<name>A0A438AGV5_9RHOB</name>
<comment type="caution">
    <text evidence="2">The sequence shown here is derived from an EMBL/GenBank/DDBJ whole genome shotgun (WGS) entry which is preliminary data.</text>
</comment>
<evidence type="ECO:0000256" key="1">
    <source>
        <dbReference type="SAM" id="MobiDB-lite"/>
    </source>
</evidence>
<feature type="region of interest" description="Disordered" evidence="1">
    <location>
        <begin position="24"/>
        <end position="43"/>
    </location>
</feature>